<dbReference type="PROSITE" id="PS51257">
    <property type="entry name" value="PROKAR_LIPOPROTEIN"/>
    <property type="match status" value="1"/>
</dbReference>
<dbReference type="InterPro" id="IPR041313">
    <property type="entry name" value="DUF5642"/>
</dbReference>
<reference evidence="2 3" key="1">
    <citation type="journal article" date="2019" name="Emerg. Microbes Infect.">
        <title>Comprehensive subspecies identification of 175 nontuberculous mycobacteria species based on 7547 genomic profiles.</title>
        <authorList>
            <person name="Matsumoto Y."/>
            <person name="Kinjo T."/>
            <person name="Motooka D."/>
            <person name="Nabeya D."/>
            <person name="Jung N."/>
            <person name="Uechi K."/>
            <person name="Horii T."/>
            <person name="Iida T."/>
            <person name="Fujita J."/>
            <person name="Nakamura S."/>
        </authorList>
    </citation>
    <scope>NUCLEOTIDE SEQUENCE [LARGE SCALE GENOMIC DNA]</scope>
    <source>
        <strain evidence="2 3">JCM 18439</strain>
    </source>
</reference>
<protein>
    <recommendedName>
        <fullName evidence="1">DUF5642 domain-containing protein</fullName>
    </recommendedName>
</protein>
<accession>A0A1X0BNF2</accession>
<evidence type="ECO:0000259" key="1">
    <source>
        <dbReference type="Pfam" id="PF18702"/>
    </source>
</evidence>
<keyword evidence="3" id="KW-1185">Reference proteome</keyword>
<name>A0A1X0BNF2_MYCCF</name>
<sequence>MMRLERLAAWPLAICMTMVLAGCSGSDSAPESTSASPQATAEFDLSKLSQLEDDMPPGFVPYPSEVRRLQQLYVAGVGSVVSNGKPFEADPPQCHVLLKPVDGQAGAETVGIRADGTEKRTIAVGADVPVSVPAQIPTVGCERLRYTVPDDDQPRSGTAERIAAPDIDGATTYALELTTDGFPDPEYYYAAILDDRVYVDVQARLAPEFDAEPVLAGLLREAVSVIRG</sequence>
<dbReference type="Pfam" id="PF18702">
    <property type="entry name" value="DUF5642"/>
    <property type="match status" value="1"/>
</dbReference>
<dbReference type="Proteomes" id="UP000466431">
    <property type="component" value="Chromosome"/>
</dbReference>
<dbReference type="AlphaFoldDB" id="A0A1X0BNF2"/>
<organism evidence="2 3">
    <name type="scientific">Mycolicibacterium celeriflavum</name>
    <name type="common">Mycobacterium celeriflavum</name>
    <dbReference type="NCBI Taxonomy" id="1249101"/>
    <lineage>
        <taxon>Bacteria</taxon>
        <taxon>Bacillati</taxon>
        <taxon>Actinomycetota</taxon>
        <taxon>Actinomycetes</taxon>
        <taxon>Mycobacteriales</taxon>
        <taxon>Mycobacteriaceae</taxon>
        <taxon>Mycolicibacterium</taxon>
    </lineage>
</organism>
<dbReference type="KEGG" id="mcee:MCEL_39260"/>
<evidence type="ECO:0000313" key="2">
    <source>
        <dbReference type="EMBL" id="BBY45631.1"/>
    </source>
</evidence>
<dbReference type="OrthoDB" id="4622949at2"/>
<proteinExistence type="predicted"/>
<evidence type="ECO:0000313" key="3">
    <source>
        <dbReference type="Proteomes" id="UP000466431"/>
    </source>
</evidence>
<feature type="domain" description="DUF5642" evidence="1">
    <location>
        <begin position="86"/>
        <end position="176"/>
    </location>
</feature>
<dbReference type="RefSeq" id="WP_083006208.1">
    <property type="nucleotide sequence ID" value="NZ_AP022591.1"/>
</dbReference>
<dbReference type="EMBL" id="AP022591">
    <property type="protein sequence ID" value="BBY45631.1"/>
    <property type="molecule type" value="Genomic_DNA"/>
</dbReference>
<gene>
    <name evidence="2" type="ORF">MCEL_39260</name>
</gene>
<dbReference type="STRING" id="1249101.BST21_20260"/>